<dbReference type="RefSeq" id="WP_154809220.1">
    <property type="nucleotide sequence ID" value="NZ_VIAQ01000012.1"/>
</dbReference>
<dbReference type="Pfam" id="PF08359">
    <property type="entry name" value="TetR_C_4"/>
    <property type="match status" value="1"/>
</dbReference>
<dbReference type="InterPro" id="IPR036271">
    <property type="entry name" value="Tet_transcr_reg_TetR-rel_C_sf"/>
</dbReference>
<evidence type="ECO:0000256" key="1">
    <source>
        <dbReference type="ARBA" id="ARBA00023125"/>
    </source>
</evidence>
<dbReference type="InterPro" id="IPR001647">
    <property type="entry name" value="HTH_TetR"/>
</dbReference>
<dbReference type="InterPro" id="IPR009057">
    <property type="entry name" value="Homeodomain-like_sf"/>
</dbReference>
<feature type="domain" description="HTH tetR-type" evidence="3">
    <location>
        <begin position="9"/>
        <end position="69"/>
    </location>
</feature>
<reference evidence="4 5" key="1">
    <citation type="submission" date="2019-06" db="EMBL/GenBank/DDBJ databases">
        <title>Draft genome sequence of Methanolobus vulcani B1d.</title>
        <authorList>
            <person name="Creighbaum A.J."/>
            <person name="Ticak T."/>
            <person name="Hariraju D."/>
            <person name="Arivett B.A."/>
            <person name="Ferguson D.J.Jr."/>
        </authorList>
    </citation>
    <scope>NUCLEOTIDE SEQUENCE [LARGE SCALE GENOMIC DNA]</scope>
    <source>
        <strain evidence="4 5">B1d</strain>
    </source>
</reference>
<comment type="caution">
    <text evidence="4">The sequence shown here is derived from an EMBL/GenBank/DDBJ whole genome shotgun (WGS) entry which is preliminary data.</text>
</comment>
<dbReference type="Proteomes" id="UP000319335">
    <property type="component" value="Unassembled WGS sequence"/>
</dbReference>
<proteinExistence type="predicted"/>
<dbReference type="PROSITE" id="PS01081">
    <property type="entry name" value="HTH_TETR_1"/>
    <property type="match status" value="1"/>
</dbReference>
<evidence type="ECO:0000313" key="4">
    <source>
        <dbReference type="EMBL" id="TQD26183.1"/>
    </source>
</evidence>
<gene>
    <name evidence="4" type="ORF">FKV42_05350</name>
</gene>
<dbReference type="InterPro" id="IPR050624">
    <property type="entry name" value="HTH-type_Tx_Regulator"/>
</dbReference>
<dbReference type="EMBL" id="VIAQ01000012">
    <property type="protein sequence ID" value="TQD26183.1"/>
    <property type="molecule type" value="Genomic_DNA"/>
</dbReference>
<accession>A0A7Z8P1I0</accession>
<dbReference type="PANTHER" id="PTHR43479">
    <property type="entry name" value="ACREF/ENVCD OPERON REPRESSOR-RELATED"/>
    <property type="match status" value="1"/>
</dbReference>
<dbReference type="Pfam" id="PF00440">
    <property type="entry name" value="TetR_N"/>
    <property type="match status" value="1"/>
</dbReference>
<feature type="DNA-binding region" description="H-T-H motif" evidence="2">
    <location>
        <begin position="32"/>
        <end position="51"/>
    </location>
</feature>
<keyword evidence="5" id="KW-1185">Reference proteome</keyword>
<dbReference type="Gene3D" id="1.10.357.10">
    <property type="entry name" value="Tetracycline Repressor, domain 2"/>
    <property type="match status" value="1"/>
</dbReference>
<dbReference type="InterPro" id="IPR023772">
    <property type="entry name" value="DNA-bd_HTH_TetR-type_CS"/>
</dbReference>
<dbReference type="SUPFAM" id="SSF46689">
    <property type="entry name" value="Homeodomain-like"/>
    <property type="match status" value="1"/>
</dbReference>
<dbReference type="PANTHER" id="PTHR43479:SF11">
    <property type="entry name" value="ACREF_ENVCD OPERON REPRESSOR-RELATED"/>
    <property type="match status" value="1"/>
</dbReference>
<dbReference type="InterPro" id="IPR013570">
    <property type="entry name" value="Tscrpt_reg_YsiA_C"/>
</dbReference>
<name>A0A7Z8P1I0_9EURY</name>
<organism evidence="4 5">
    <name type="scientific">Methanolobus vulcani</name>
    <dbReference type="NCBI Taxonomy" id="38026"/>
    <lineage>
        <taxon>Archaea</taxon>
        <taxon>Methanobacteriati</taxon>
        <taxon>Methanobacteriota</taxon>
        <taxon>Stenosarchaea group</taxon>
        <taxon>Methanomicrobia</taxon>
        <taxon>Methanosarcinales</taxon>
        <taxon>Methanosarcinaceae</taxon>
        <taxon>Methanolobus</taxon>
    </lineage>
</organism>
<dbReference type="AlphaFoldDB" id="A0A7Z8P1I0"/>
<protein>
    <submittedName>
        <fullName evidence="4">TetR/AcrR family transcriptional regulator</fullName>
    </submittedName>
</protein>
<keyword evidence="1 2" id="KW-0238">DNA-binding</keyword>
<dbReference type="SUPFAM" id="SSF48498">
    <property type="entry name" value="Tetracyclin repressor-like, C-terminal domain"/>
    <property type="match status" value="1"/>
</dbReference>
<evidence type="ECO:0000259" key="3">
    <source>
        <dbReference type="PROSITE" id="PS50977"/>
    </source>
</evidence>
<dbReference type="PRINTS" id="PR00455">
    <property type="entry name" value="HTHTETR"/>
</dbReference>
<evidence type="ECO:0000313" key="5">
    <source>
        <dbReference type="Proteomes" id="UP000319335"/>
    </source>
</evidence>
<dbReference type="GO" id="GO:0003677">
    <property type="term" value="F:DNA binding"/>
    <property type="evidence" value="ECO:0007669"/>
    <property type="project" value="UniProtKB-UniRule"/>
</dbReference>
<evidence type="ECO:0000256" key="2">
    <source>
        <dbReference type="PROSITE-ProRule" id="PRU00335"/>
    </source>
</evidence>
<dbReference type="OrthoDB" id="135877at2157"/>
<dbReference type="PROSITE" id="PS50977">
    <property type="entry name" value="HTH_TETR_2"/>
    <property type="match status" value="1"/>
</dbReference>
<sequence>MSLREQKKKETRNRIFEISSRLFKEKGFENTTVDEITKEAGIAKGTFFNYFPTKESLLSYFREQKEEFIVSIMKEQMHRDISSREKIREFLVLVAEYYEKDKELLRLLAFEHRRLIMSSNHKSVDPSSRKKRHEHFINMLTDFIKEGMDKGEIKPNINPKLASETIYAVYFHTLMTWLHSETDYSFSMDLSSKIDIIFEGIGV</sequence>